<organism evidence="1">
    <name type="scientific">Sipha flava</name>
    <name type="common">yellow sugarcane aphid</name>
    <dbReference type="NCBI Taxonomy" id="143950"/>
    <lineage>
        <taxon>Eukaryota</taxon>
        <taxon>Metazoa</taxon>
        <taxon>Ecdysozoa</taxon>
        <taxon>Arthropoda</taxon>
        <taxon>Hexapoda</taxon>
        <taxon>Insecta</taxon>
        <taxon>Pterygota</taxon>
        <taxon>Neoptera</taxon>
        <taxon>Paraneoptera</taxon>
        <taxon>Hemiptera</taxon>
        <taxon>Sternorrhyncha</taxon>
        <taxon>Aphidomorpha</taxon>
        <taxon>Aphidoidea</taxon>
        <taxon>Aphididae</taxon>
        <taxon>Sipha</taxon>
    </lineage>
</organism>
<evidence type="ECO:0000313" key="1">
    <source>
        <dbReference type="EMBL" id="MBY79833.1"/>
    </source>
</evidence>
<dbReference type="EMBL" id="GGMS01010630">
    <property type="protein sequence ID" value="MBY79833.1"/>
    <property type="molecule type" value="Transcribed_RNA"/>
</dbReference>
<proteinExistence type="predicted"/>
<sequence>MFNLSMIFNWKSKLTQLSTIGNGNLLVCLTTLSTIGFNLFDNVHAINNIAKYYVFSIQPRCLYSCDEKLTSISIGTSIGHRKDTRSSMLQYKVFIFEFISVYRFSSSAIMVREITTLAHKVWNNTVKNASLVTETFFSSTQSTEIFSSFWYNVTAQINAVHQ</sequence>
<name>A0A2S2QQ78_9HEMI</name>
<dbReference type="AlphaFoldDB" id="A0A2S2QQ78"/>
<accession>A0A2S2QQ78</accession>
<gene>
    <name evidence="1" type="ORF">g.13801</name>
</gene>
<protein>
    <submittedName>
        <fullName evidence="1">Uncharacterized protein</fullName>
    </submittedName>
</protein>
<reference evidence="1" key="1">
    <citation type="submission" date="2018-04" db="EMBL/GenBank/DDBJ databases">
        <title>Transcriptome assembly of Sipha flava.</title>
        <authorList>
            <person name="Scully E.D."/>
            <person name="Geib S.M."/>
            <person name="Palmer N.A."/>
            <person name="Koch K."/>
            <person name="Bradshaw J."/>
            <person name="Heng-Moss T."/>
            <person name="Sarath G."/>
        </authorList>
    </citation>
    <scope>NUCLEOTIDE SEQUENCE</scope>
</reference>